<keyword evidence="2" id="KW-1185">Reference proteome</keyword>
<name>A0A239FJ23_9ACTN</name>
<evidence type="ECO:0000313" key="1">
    <source>
        <dbReference type="EMBL" id="SNS56909.1"/>
    </source>
</evidence>
<dbReference type="RefSeq" id="WP_089404736.1">
    <property type="nucleotide sequence ID" value="NZ_FZOH01000005.1"/>
</dbReference>
<accession>A0A239FJ23</accession>
<protein>
    <recommendedName>
        <fullName evidence="3">DUF3291 domain-containing protein</fullName>
    </recommendedName>
</protein>
<dbReference type="AlphaFoldDB" id="A0A239FJ23"/>
<proteinExistence type="predicted"/>
<organism evidence="1 2">
    <name type="scientific">Geodermatophilus saharensis</name>
    <dbReference type="NCBI Taxonomy" id="1137994"/>
    <lineage>
        <taxon>Bacteria</taxon>
        <taxon>Bacillati</taxon>
        <taxon>Actinomycetota</taxon>
        <taxon>Actinomycetes</taxon>
        <taxon>Geodermatophilales</taxon>
        <taxon>Geodermatophilaceae</taxon>
        <taxon>Geodermatophilus</taxon>
    </lineage>
</organism>
<gene>
    <name evidence="1" type="ORF">SAMN04488107_3050</name>
</gene>
<dbReference type="InterPro" id="IPR011008">
    <property type="entry name" value="Dimeric_a/b-barrel"/>
</dbReference>
<evidence type="ECO:0008006" key="3">
    <source>
        <dbReference type="Google" id="ProtNLM"/>
    </source>
</evidence>
<dbReference type="SUPFAM" id="SSF54909">
    <property type="entry name" value="Dimeric alpha+beta barrel"/>
    <property type="match status" value="1"/>
</dbReference>
<reference evidence="2" key="1">
    <citation type="submission" date="2017-06" db="EMBL/GenBank/DDBJ databases">
        <authorList>
            <person name="Varghese N."/>
            <person name="Submissions S."/>
        </authorList>
    </citation>
    <scope>NUCLEOTIDE SEQUENCE [LARGE SCALE GENOMIC DNA]</scope>
    <source>
        <strain evidence="2">DSM 45423</strain>
    </source>
</reference>
<dbReference type="EMBL" id="FZOH01000005">
    <property type="protein sequence ID" value="SNS56909.1"/>
    <property type="molecule type" value="Genomic_DNA"/>
</dbReference>
<dbReference type="Proteomes" id="UP000198386">
    <property type="component" value="Unassembled WGS sequence"/>
</dbReference>
<evidence type="ECO:0000313" key="2">
    <source>
        <dbReference type="Proteomes" id="UP000198386"/>
    </source>
</evidence>
<sequence length="138" mass="15159">MRSSSWTPVGPAVTPSAVLTLVGVRLRLRAGADAGPVVSWADRLRAELDRTPDLTGYALRFTGGSLWVVSAWSRRTSLAAFERGALHTAAQRELRPLLRPPVVVVWRAAPADPPPSWEEVRRRLCAAGERTRTRLGNR</sequence>
<dbReference type="OrthoDB" id="3214999at2"/>